<dbReference type="PROSITE" id="PS00990">
    <property type="entry name" value="CLAT_ADAPTOR_M_1"/>
    <property type="match status" value="1"/>
</dbReference>
<dbReference type="SUPFAM" id="SSF49447">
    <property type="entry name" value="Second domain of Mu2 adaptin subunit (ap50) of ap2 adaptor"/>
    <property type="match status" value="1"/>
</dbReference>
<evidence type="ECO:0000256" key="3">
    <source>
        <dbReference type="ARBA" id="ARBA00022927"/>
    </source>
</evidence>
<keyword evidence="6" id="KW-0175">Coiled coil</keyword>
<keyword evidence="4" id="KW-0472">Membrane</keyword>
<dbReference type="CDD" id="cd14835">
    <property type="entry name" value="AP1_Mu_N"/>
    <property type="match status" value="1"/>
</dbReference>
<dbReference type="InterPro" id="IPR036168">
    <property type="entry name" value="AP2_Mu_C_sf"/>
</dbReference>
<dbReference type="PRINTS" id="PR00314">
    <property type="entry name" value="CLATHRINADPT"/>
</dbReference>
<evidence type="ECO:0000256" key="2">
    <source>
        <dbReference type="ARBA" id="ARBA00022448"/>
    </source>
</evidence>
<dbReference type="Gene3D" id="3.30.450.60">
    <property type="match status" value="1"/>
</dbReference>
<dbReference type="GO" id="GO:0003700">
    <property type="term" value="F:DNA-binding transcription factor activity"/>
    <property type="evidence" value="ECO:0007669"/>
    <property type="project" value="InterPro"/>
</dbReference>
<evidence type="ECO:0000256" key="4">
    <source>
        <dbReference type="ARBA" id="ARBA00023136"/>
    </source>
</evidence>
<protein>
    <submittedName>
        <fullName evidence="10">Uncharacterized protein</fullName>
    </submittedName>
</protein>
<keyword evidence="9" id="KW-1185">Reference proteome</keyword>
<dbReference type="InterPro" id="IPR001392">
    <property type="entry name" value="Clathrin_mu"/>
</dbReference>
<dbReference type="InterPro" id="IPR038538">
    <property type="entry name" value="MTERF_sf"/>
</dbReference>
<reference evidence="10" key="1">
    <citation type="submission" date="2022-11" db="UniProtKB">
        <authorList>
            <consortium name="WormBaseParasite"/>
        </authorList>
    </citation>
    <scope>IDENTIFICATION</scope>
</reference>
<dbReference type="AlphaFoldDB" id="A0A915MWV0"/>
<keyword evidence="3" id="KW-0653">Protein transport</keyword>
<evidence type="ECO:0000256" key="5">
    <source>
        <dbReference type="ARBA" id="ARBA00023176"/>
    </source>
</evidence>
<evidence type="ECO:0000259" key="8">
    <source>
        <dbReference type="PROSITE" id="PS51072"/>
    </source>
</evidence>
<keyword evidence="5" id="KW-0168">Coated pit</keyword>
<evidence type="ECO:0000256" key="1">
    <source>
        <dbReference type="ARBA" id="ARBA00004277"/>
    </source>
</evidence>
<dbReference type="PANTHER" id="PTHR10529">
    <property type="entry name" value="AP COMPLEX SUBUNIT MU"/>
    <property type="match status" value="1"/>
</dbReference>
<dbReference type="Proteomes" id="UP000887561">
    <property type="component" value="Unplaced"/>
</dbReference>
<feature type="coiled-coil region" evidence="6">
    <location>
        <begin position="131"/>
        <end position="165"/>
    </location>
</feature>
<dbReference type="SUPFAM" id="SSF57959">
    <property type="entry name" value="Leucine zipper domain"/>
    <property type="match status" value="1"/>
</dbReference>
<evidence type="ECO:0000313" key="9">
    <source>
        <dbReference type="Proteomes" id="UP000887561"/>
    </source>
</evidence>
<dbReference type="InterPro" id="IPR018240">
    <property type="entry name" value="Clathrin_mu_CS"/>
</dbReference>
<keyword evidence="2" id="KW-0813">Transport</keyword>
<dbReference type="Pfam" id="PF07716">
    <property type="entry name" value="bZIP_2"/>
    <property type="match status" value="1"/>
</dbReference>
<dbReference type="SUPFAM" id="SSF64356">
    <property type="entry name" value="SNARE-like"/>
    <property type="match status" value="1"/>
</dbReference>
<dbReference type="Gene3D" id="1.25.70.10">
    <property type="entry name" value="Transcription termination factor 3, mitochondrial"/>
    <property type="match status" value="1"/>
</dbReference>
<dbReference type="GO" id="GO:0006886">
    <property type="term" value="P:intracellular protein transport"/>
    <property type="evidence" value="ECO:0007669"/>
    <property type="project" value="InterPro"/>
</dbReference>
<dbReference type="InterPro" id="IPR011012">
    <property type="entry name" value="Longin-like_dom_sf"/>
</dbReference>
<dbReference type="GO" id="GO:0005905">
    <property type="term" value="C:clathrin-coated pit"/>
    <property type="evidence" value="ECO:0007669"/>
    <property type="project" value="UniProtKB-KW"/>
</dbReference>
<proteinExistence type="predicted"/>
<feature type="domain" description="MHD" evidence="8">
    <location>
        <begin position="327"/>
        <end position="594"/>
    </location>
</feature>
<feature type="domain" description="BZIP" evidence="7">
    <location>
        <begin position="113"/>
        <end position="165"/>
    </location>
</feature>
<dbReference type="InterPro" id="IPR050431">
    <property type="entry name" value="Adaptor_comp_med_subunit"/>
</dbReference>
<dbReference type="WBParaSite" id="scaffold5286_cov292.g9378">
    <property type="protein sequence ID" value="scaffold5286_cov292.g9378"/>
    <property type="gene ID" value="scaffold5286_cov292.g9378"/>
</dbReference>
<organism evidence="9 10">
    <name type="scientific">Meloidogyne javanica</name>
    <name type="common">Root-knot nematode worm</name>
    <dbReference type="NCBI Taxonomy" id="6303"/>
    <lineage>
        <taxon>Eukaryota</taxon>
        <taxon>Metazoa</taxon>
        <taxon>Ecdysozoa</taxon>
        <taxon>Nematoda</taxon>
        <taxon>Chromadorea</taxon>
        <taxon>Rhabditida</taxon>
        <taxon>Tylenchina</taxon>
        <taxon>Tylenchomorpha</taxon>
        <taxon>Tylenchoidea</taxon>
        <taxon>Meloidogynidae</taxon>
        <taxon>Meloidogyninae</taxon>
        <taxon>Meloidogyne</taxon>
        <taxon>Meloidogyne incognita group</taxon>
    </lineage>
</organism>
<dbReference type="FunFam" id="3.30.450.60:FF:000002">
    <property type="entry name" value="AP-2 complex subunit mu, putative"/>
    <property type="match status" value="1"/>
</dbReference>
<evidence type="ECO:0000259" key="7">
    <source>
        <dbReference type="PROSITE" id="PS50217"/>
    </source>
</evidence>
<sequence>MDFNINALNISNQLFQQQQQQSNNNIPLANSFFNNNNTSATAISQGILAYSNALGQIRTPRQPFSCLTNNNLVEEMNLEKGLEHSNHHIKTENNILKCPSSTTTKEFRTELERLKYWERRSKNNEAAKHSRTKRREREQLLQQKVMELERENLRLRNELEEEKRRKIFYSVIVVLISRNYRGDVDLTIIEKFIPFLVDMEEEGKLTPIVDVADAIFVFIKYNNVYVVAVSDHNVNVALMQTFLYKLVGVFSEYFKDVEEESVKDNFVIIYELLDEMMDFGYPQVTEGRILREYITQEGYKLEKSQIRPPMAVTNAVSWRSEGIKHRKNEVFLDVIESLNLLITVLSANANGVVLQSEIIGSVKMRVFLTGMPELRLGLNDKVQFENTGRGRSKTVELEDIKFHQCVRLSRFDDKLTDSDMKNDRTISFVPPDGEFELMSYRLSTVVKPLIWIETVIERFSHSRIEYMIKAKSQFKRRSTANNVEIIIPAPRDADTPRFKAAIGHCRYVPEETAFIWNIKSFPGGKEYLMRAQFKLPSVVSEEAERKPPVKIRFEIPYFTTSGIQVRYLKIIEKSGYQALPWVPVRFLTTASTLSKNSEVLNETATELVKSIVEEYENKGKMFTLPWVDQHAINSALYPFKELLNLGIQPEFLEDACLHEEKLFRSMIKNGQSIYKMLTIFVENFIMNYEDSIRIWCDLLENETPQSIQSRINLFSGRGLASGIGLRRIFEKCPELLFGSEVQKMDICLEQISNFFESADLKTIVNNTPHICLLDPTELESKYEYIYFHMGFVSEELAKSKCWMDLDLFSIIDRHSLLLKTGKYFYPDPKRPQLKKENPSPELIFDTPENKFASLVADVEHEEWLIFRELCEQQRRLEDKQEPYEK</sequence>
<dbReference type="Gene3D" id="2.60.40.1170">
    <property type="entry name" value="Mu homology domain, subdomain B"/>
    <property type="match status" value="2"/>
</dbReference>
<dbReference type="PROSITE" id="PS51072">
    <property type="entry name" value="MHD"/>
    <property type="match status" value="1"/>
</dbReference>
<dbReference type="GO" id="GO:0016192">
    <property type="term" value="P:vesicle-mediated transport"/>
    <property type="evidence" value="ECO:0007669"/>
    <property type="project" value="InterPro"/>
</dbReference>
<name>A0A915MWV0_MELJA</name>
<evidence type="ECO:0000256" key="6">
    <source>
        <dbReference type="SAM" id="Coils"/>
    </source>
</evidence>
<dbReference type="InterPro" id="IPR004827">
    <property type="entry name" value="bZIP"/>
</dbReference>
<dbReference type="PROSITE" id="PS50217">
    <property type="entry name" value="BZIP"/>
    <property type="match status" value="1"/>
</dbReference>
<dbReference type="GO" id="GO:0030131">
    <property type="term" value="C:clathrin adaptor complex"/>
    <property type="evidence" value="ECO:0007669"/>
    <property type="project" value="InterPro"/>
</dbReference>
<dbReference type="InterPro" id="IPR046347">
    <property type="entry name" value="bZIP_sf"/>
</dbReference>
<accession>A0A915MWV0</accession>
<dbReference type="InterPro" id="IPR028565">
    <property type="entry name" value="MHD"/>
</dbReference>
<dbReference type="Gene3D" id="1.20.5.170">
    <property type="match status" value="1"/>
</dbReference>
<comment type="subcellular location">
    <subcellularLocation>
        <location evidence="1">Membrane</location>
        <location evidence="1">Coated pit</location>
        <topology evidence="1">Peripheral membrane protein</topology>
        <orientation evidence="1">Cytoplasmic side</orientation>
    </subcellularLocation>
</comment>
<evidence type="ECO:0000313" key="10">
    <source>
        <dbReference type="WBParaSite" id="scaffold5286_cov292.g9378"/>
    </source>
</evidence>
<dbReference type="Pfam" id="PF00928">
    <property type="entry name" value="Adap_comp_sub"/>
    <property type="match status" value="1"/>
</dbReference>